<dbReference type="PROSITE" id="PS00690">
    <property type="entry name" value="DEAH_ATP_HELICASE"/>
    <property type="match status" value="1"/>
</dbReference>
<keyword evidence="7 13" id="KW-0067">ATP-binding</keyword>
<dbReference type="PROSITE" id="PS51192">
    <property type="entry name" value="HELICASE_ATP_BIND_1"/>
    <property type="match status" value="1"/>
</dbReference>
<dbReference type="InterPro" id="IPR011545">
    <property type="entry name" value="DEAD/DEAH_box_helicase_dom"/>
</dbReference>
<dbReference type="SMART" id="SM00490">
    <property type="entry name" value="HELICc"/>
    <property type="match status" value="1"/>
</dbReference>
<comment type="catalytic activity">
    <reaction evidence="12 13">
        <text>ATP + H2O = ADP + phosphate + H(+)</text>
        <dbReference type="Rhea" id="RHEA:13065"/>
        <dbReference type="ChEBI" id="CHEBI:15377"/>
        <dbReference type="ChEBI" id="CHEBI:15378"/>
        <dbReference type="ChEBI" id="CHEBI:30616"/>
        <dbReference type="ChEBI" id="CHEBI:43474"/>
        <dbReference type="ChEBI" id="CHEBI:456216"/>
    </reaction>
</comment>
<evidence type="ECO:0000259" key="16">
    <source>
        <dbReference type="PROSITE" id="PS51194"/>
    </source>
</evidence>
<dbReference type="OrthoDB" id="10261556at2759"/>
<evidence type="ECO:0000256" key="6">
    <source>
        <dbReference type="ARBA" id="ARBA00022806"/>
    </source>
</evidence>
<keyword evidence="9" id="KW-0413">Isomerase</keyword>
<dbReference type="GO" id="GO:0005694">
    <property type="term" value="C:chromosome"/>
    <property type="evidence" value="ECO:0007669"/>
    <property type="project" value="TreeGrafter"/>
</dbReference>
<evidence type="ECO:0000256" key="11">
    <source>
        <dbReference type="ARBA" id="ARBA00034617"/>
    </source>
</evidence>
<keyword evidence="18" id="KW-1185">Reference proteome</keyword>
<dbReference type="Pfam" id="PF00271">
    <property type="entry name" value="Helicase_C"/>
    <property type="match status" value="1"/>
</dbReference>
<dbReference type="PROSITE" id="PS51194">
    <property type="entry name" value="HELICASE_CTER"/>
    <property type="match status" value="1"/>
</dbReference>
<evidence type="ECO:0000256" key="12">
    <source>
        <dbReference type="ARBA" id="ARBA00049360"/>
    </source>
</evidence>
<evidence type="ECO:0000256" key="8">
    <source>
        <dbReference type="ARBA" id="ARBA00023125"/>
    </source>
</evidence>
<keyword evidence="5 13" id="KW-0378">Hydrolase</keyword>
<dbReference type="NCBIfam" id="TIGR00614">
    <property type="entry name" value="recQ_fam"/>
    <property type="match status" value="1"/>
</dbReference>
<dbReference type="GO" id="GO:0005634">
    <property type="term" value="C:nucleus"/>
    <property type="evidence" value="ECO:0007669"/>
    <property type="project" value="UniProtKB-SubCell"/>
</dbReference>
<dbReference type="InterPro" id="IPR001650">
    <property type="entry name" value="Helicase_C-like"/>
</dbReference>
<dbReference type="GO" id="GO:0005524">
    <property type="term" value="F:ATP binding"/>
    <property type="evidence" value="ECO:0007669"/>
    <property type="project" value="UniProtKB-KW"/>
</dbReference>
<evidence type="ECO:0000256" key="9">
    <source>
        <dbReference type="ARBA" id="ARBA00023235"/>
    </source>
</evidence>
<comment type="similarity">
    <text evidence="2 13">Belongs to the helicase family. RecQ subfamily.</text>
</comment>
<dbReference type="Pfam" id="PF16124">
    <property type="entry name" value="RecQ_Zn_bind"/>
    <property type="match status" value="1"/>
</dbReference>
<comment type="catalytic activity">
    <reaction evidence="11 13">
        <text>Couples ATP hydrolysis with the unwinding of duplex DNA by translocating in the 3'-5' direction.</text>
        <dbReference type="EC" id="5.6.2.4"/>
    </reaction>
</comment>
<dbReference type="InterPro" id="IPR004589">
    <property type="entry name" value="DNA_helicase_ATP-dep_RecQ"/>
</dbReference>
<dbReference type="InterPro" id="IPR032284">
    <property type="entry name" value="RecQ_Zn-bd"/>
</dbReference>
<evidence type="ECO:0000256" key="14">
    <source>
        <dbReference type="SAM" id="MobiDB-lite"/>
    </source>
</evidence>
<dbReference type="Pfam" id="PF00270">
    <property type="entry name" value="DEAD"/>
    <property type="match status" value="1"/>
</dbReference>
<feature type="domain" description="Helicase ATP-binding" evidence="15">
    <location>
        <begin position="39"/>
        <end position="214"/>
    </location>
</feature>
<dbReference type="AlphaFoldDB" id="A0A8J2JS26"/>
<evidence type="ECO:0000313" key="17">
    <source>
        <dbReference type="EMBL" id="CAG7690375.1"/>
    </source>
</evidence>
<dbReference type="GO" id="GO:0016787">
    <property type="term" value="F:hydrolase activity"/>
    <property type="evidence" value="ECO:0007669"/>
    <property type="project" value="UniProtKB-KW"/>
</dbReference>
<keyword evidence="8" id="KW-0238">DNA-binding</keyword>
<dbReference type="GO" id="GO:0005737">
    <property type="term" value="C:cytoplasm"/>
    <property type="evidence" value="ECO:0007669"/>
    <property type="project" value="TreeGrafter"/>
</dbReference>
<dbReference type="InterPro" id="IPR002464">
    <property type="entry name" value="DNA/RNA_helicase_DEAH_CS"/>
</dbReference>
<feature type="region of interest" description="Disordered" evidence="14">
    <location>
        <begin position="611"/>
        <end position="634"/>
    </location>
</feature>
<evidence type="ECO:0000256" key="13">
    <source>
        <dbReference type="RuleBase" id="RU364117"/>
    </source>
</evidence>
<evidence type="ECO:0000256" key="3">
    <source>
        <dbReference type="ARBA" id="ARBA00022723"/>
    </source>
</evidence>
<dbReference type="Proteomes" id="UP000708208">
    <property type="component" value="Unassembled WGS sequence"/>
</dbReference>
<dbReference type="PANTHER" id="PTHR13710:SF152">
    <property type="entry name" value="ATP-DEPENDENT DNA HELICASE Q5"/>
    <property type="match status" value="1"/>
</dbReference>
<feature type="compositionally biased region" description="Polar residues" evidence="14">
    <location>
        <begin position="611"/>
        <end position="621"/>
    </location>
</feature>
<dbReference type="EMBL" id="CAJVCH010021242">
    <property type="protein sequence ID" value="CAG7690375.1"/>
    <property type="molecule type" value="Genomic_DNA"/>
</dbReference>
<keyword evidence="10 13" id="KW-0539">Nucleus</keyword>
<dbReference type="InterPro" id="IPR014001">
    <property type="entry name" value="Helicase_ATP-bd"/>
</dbReference>
<evidence type="ECO:0000256" key="7">
    <source>
        <dbReference type="ARBA" id="ARBA00022840"/>
    </source>
</evidence>
<sequence>MQSKRFGDEQIGLPQLRRKLTEIFKHEDFRSELQRAAVQAVFEGKRDVFVSMPTGSGKSLIYQLPAALKERKFAVVLCPLIALIQDQIQHLSKIKIQARTINSKSTQKERQAILDDLFAKCPDTKLLYVTPEQVATPNFQSMLERWISQDKISYFIVDEAHCVSQWGHDFRPDYIKLGAVRLKYDHIPWIALTATASAQVVDDILAQLKLKSPVAKFKNSCFRPNLLYDVQYKSTLQDPYDHLVQFCKESLGRDWESAKPMDRGCGIIYCRTRGMTIDVAENLTKKGLLTKPYHAGLKGKERTEIQEEWMKGLVPVITATISFGMGVDKSSVRFVAHWSMPQTIPGYYQESGRAGRDGKKSFCRIYHCKEERDAIRFLLLKQDSEKDNKDRNKATLQNFHEMVKYCEGISCRHSTFTRFFDNEDLASCGKMCDFCIDKNKVEKNLMHFQNGSTITTSKKQELYEKYSHPLLFDYENYDDYEAFDCGDDYESSSENKKPSSINNVPAANLGFQKASTFVKASALVENTQRVGRIKSPEETSDRIPGLTPDIRESYLTLLINNLQKNQEFLFNPKTITQDNILELSVNIEFNYFSANRVVSLYRKQLNRKVSSISEDSGNSTAHLDLKSFKPQAKPVRRSSQFVKASQITSLPASKRSIQTTIPNSHEEEIIPNTIKKAKKQQSAFVFTPKPTWSATTEPIIDESIESIFVSKSETTGMLGRCATDFAVQNSSTKKVVEVVRPKSKFTFKKKELSRSSGKQTKIGDFFKSFS</sequence>
<reference evidence="17" key="1">
    <citation type="submission" date="2021-06" db="EMBL/GenBank/DDBJ databases">
        <authorList>
            <person name="Hodson N. C."/>
            <person name="Mongue J. A."/>
            <person name="Jaron S. K."/>
        </authorList>
    </citation>
    <scope>NUCLEOTIDE SEQUENCE</scope>
</reference>
<protein>
    <recommendedName>
        <fullName evidence="13">ATP-dependent DNA helicase</fullName>
        <ecNumber evidence="13">5.6.2.4</ecNumber>
    </recommendedName>
</protein>
<dbReference type="GO" id="GO:0009378">
    <property type="term" value="F:four-way junction helicase activity"/>
    <property type="evidence" value="ECO:0007669"/>
    <property type="project" value="TreeGrafter"/>
</dbReference>
<name>A0A8J2JS26_9HEXA</name>
<dbReference type="PANTHER" id="PTHR13710">
    <property type="entry name" value="DNA HELICASE RECQ FAMILY MEMBER"/>
    <property type="match status" value="1"/>
</dbReference>
<gene>
    <name evidence="17" type="ORF">AFUS01_LOCUS3516</name>
</gene>
<evidence type="ECO:0000256" key="10">
    <source>
        <dbReference type="ARBA" id="ARBA00023242"/>
    </source>
</evidence>
<dbReference type="GO" id="GO:0003677">
    <property type="term" value="F:DNA binding"/>
    <property type="evidence" value="ECO:0007669"/>
    <property type="project" value="UniProtKB-KW"/>
</dbReference>
<feature type="domain" description="Helicase C-terminal" evidence="16">
    <location>
        <begin position="239"/>
        <end position="397"/>
    </location>
</feature>
<evidence type="ECO:0000256" key="5">
    <source>
        <dbReference type="ARBA" id="ARBA00022801"/>
    </source>
</evidence>
<organism evidence="17 18">
    <name type="scientific">Allacma fusca</name>
    <dbReference type="NCBI Taxonomy" id="39272"/>
    <lineage>
        <taxon>Eukaryota</taxon>
        <taxon>Metazoa</taxon>
        <taxon>Ecdysozoa</taxon>
        <taxon>Arthropoda</taxon>
        <taxon>Hexapoda</taxon>
        <taxon>Collembola</taxon>
        <taxon>Symphypleona</taxon>
        <taxon>Sminthuridae</taxon>
        <taxon>Allacma</taxon>
    </lineage>
</organism>
<dbReference type="EC" id="5.6.2.4" evidence="13"/>
<keyword evidence="4 13" id="KW-0547">Nucleotide-binding</keyword>
<evidence type="ECO:0000256" key="2">
    <source>
        <dbReference type="ARBA" id="ARBA00005446"/>
    </source>
</evidence>
<dbReference type="GO" id="GO:0043138">
    <property type="term" value="F:3'-5' DNA helicase activity"/>
    <property type="evidence" value="ECO:0007669"/>
    <property type="project" value="UniProtKB-EC"/>
</dbReference>
<evidence type="ECO:0000313" key="18">
    <source>
        <dbReference type="Proteomes" id="UP000708208"/>
    </source>
</evidence>
<evidence type="ECO:0000256" key="4">
    <source>
        <dbReference type="ARBA" id="ARBA00022741"/>
    </source>
</evidence>
<comment type="caution">
    <text evidence="17">The sequence shown here is derived from an EMBL/GenBank/DDBJ whole genome shotgun (WGS) entry which is preliminary data.</text>
</comment>
<dbReference type="GO" id="GO:0046872">
    <property type="term" value="F:metal ion binding"/>
    <property type="evidence" value="ECO:0007669"/>
    <property type="project" value="UniProtKB-KW"/>
</dbReference>
<accession>A0A8J2JS26</accession>
<keyword evidence="3" id="KW-0479">Metal-binding</keyword>
<dbReference type="FunFam" id="3.40.50.300:FF:000444">
    <property type="entry name" value="ATP-dependent DNA helicase"/>
    <property type="match status" value="1"/>
</dbReference>
<proteinExistence type="inferred from homology"/>
<dbReference type="GO" id="GO:0000724">
    <property type="term" value="P:double-strand break repair via homologous recombination"/>
    <property type="evidence" value="ECO:0007669"/>
    <property type="project" value="TreeGrafter"/>
</dbReference>
<keyword evidence="6 13" id="KW-0347">Helicase</keyword>
<dbReference type="SMART" id="SM00487">
    <property type="entry name" value="DEXDc"/>
    <property type="match status" value="1"/>
</dbReference>
<evidence type="ECO:0000256" key="1">
    <source>
        <dbReference type="ARBA" id="ARBA00004123"/>
    </source>
</evidence>
<evidence type="ECO:0000259" key="15">
    <source>
        <dbReference type="PROSITE" id="PS51192"/>
    </source>
</evidence>
<comment type="subcellular location">
    <subcellularLocation>
        <location evidence="1 13">Nucleus</location>
    </subcellularLocation>
</comment>